<dbReference type="InterPro" id="IPR029787">
    <property type="entry name" value="Nucleotide_cyclase"/>
</dbReference>
<evidence type="ECO:0000313" key="3">
    <source>
        <dbReference type="EMBL" id="SQD92761.1"/>
    </source>
</evidence>
<evidence type="ECO:0000256" key="1">
    <source>
        <dbReference type="SAM" id="MobiDB-lite"/>
    </source>
</evidence>
<dbReference type="GO" id="GO:0006171">
    <property type="term" value="P:cAMP biosynthetic process"/>
    <property type="evidence" value="ECO:0007669"/>
    <property type="project" value="TreeGrafter"/>
</dbReference>
<proteinExistence type="predicted"/>
<dbReference type="CDD" id="cd07302">
    <property type="entry name" value="CHD"/>
    <property type="match status" value="1"/>
</dbReference>
<feature type="domain" description="Guanylate cyclase" evidence="2">
    <location>
        <begin position="25"/>
        <end position="139"/>
    </location>
</feature>
<feature type="region of interest" description="Disordered" evidence="1">
    <location>
        <begin position="1"/>
        <end position="22"/>
    </location>
</feature>
<organism evidence="3 4">
    <name type="scientific">Candidatus Bipolaricaulis anaerobius</name>
    <dbReference type="NCBI Taxonomy" id="2026885"/>
    <lineage>
        <taxon>Bacteria</taxon>
        <taxon>Candidatus Bipolaricaulota</taxon>
        <taxon>Candidatus Bipolaricaulia</taxon>
        <taxon>Candidatus Bipolaricaulales</taxon>
        <taxon>Candidatus Bipolaricaulaceae</taxon>
        <taxon>Candidatus Bipolaricaulis</taxon>
    </lineage>
</organism>
<dbReference type="Gene3D" id="3.30.70.1230">
    <property type="entry name" value="Nucleotide cyclase"/>
    <property type="match status" value="1"/>
</dbReference>
<dbReference type="GO" id="GO:0035556">
    <property type="term" value="P:intracellular signal transduction"/>
    <property type="evidence" value="ECO:0007669"/>
    <property type="project" value="InterPro"/>
</dbReference>
<dbReference type="AlphaFoldDB" id="A0A2X3KJE4"/>
<accession>A0A2X3KJE4</accession>
<keyword evidence="4" id="KW-1185">Reference proteome</keyword>
<dbReference type="EMBL" id="LS483254">
    <property type="protein sequence ID" value="SQD92761.1"/>
    <property type="molecule type" value="Genomic_DNA"/>
</dbReference>
<gene>
    <name evidence="3" type="ORF">BARAN1_0737</name>
</gene>
<dbReference type="GO" id="GO:0004016">
    <property type="term" value="F:adenylate cyclase activity"/>
    <property type="evidence" value="ECO:0007669"/>
    <property type="project" value="UniProtKB-ARBA"/>
</dbReference>
<dbReference type="InterPro" id="IPR050697">
    <property type="entry name" value="Adenylyl/Guanylyl_Cyclase_3/4"/>
</dbReference>
<name>A0A2X3KJE4_9BACT</name>
<dbReference type="SUPFAM" id="SSF55073">
    <property type="entry name" value="Nucleotide cyclase"/>
    <property type="match status" value="1"/>
</dbReference>
<dbReference type="PROSITE" id="PS50125">
    <property type="entry name" value="GUANYLATE_CYCLASE_2"/>
    <property type="match status" value="1"/>
</dbReference>
<dbReference type="PANTHER" id="PTHR43081:SF19">
    <property type="entry name" value="PH-SENSITIVE ADENYLATE CYCLASE RV1264"/>
    <property type="match status" value="1"/>
</dbReference>
<dbReference type="KEGG" id="bana:BARAN1_0737"/>
<sequence>MDPPAVAPGVHRAREGGGPEKPGQAILFADIRGFTSYTREHGDEQAYRLAKAFTTLAEGRVAEHGGRVVKTLGDGIMAAFPAAPAGVLCAKGIQEEVARRNVAHPDDAVTSGIGIAWGTPIEEDGDLFGFVVNLAQRLADRARGGQILVSPSVVERTAGEGIRYLYLGIHELKGLGPQEIYELIWRDEIARITTKEGRLNLVLTKDALVVELGKAVQEQVQLVRKLLSDRAGRRRGLRGFLTNQTVGFLERRIPQMVDRALFQAGFGLEHPLTDVTASFSRNTLTVKIRGHRGIRLGPKDVDPWLAAEFVAKLSQLKAGLVQ</sequence>
<protein>
    <submittedName>
        <fullName evidence="3">Putative Adenylate cyclase</fullName>
    </submittedName>
</protein>
<dbReference type="Proteomes" id="UP000249818">
    <property type="component" value="Chromosome BARAN1"/>
</dbReference>
<reference evidence="4" key="1">
    <citation type="submission" date="2018-05" db="EMBL/GenBank/DDBJ databases">
        <authorList>
            <person name="Hao L."/>
        </authorList>
    </citation>
    <scope>NUCLEOTIDE SEQUENCE [LARGE SCALE GENOMIC DNA]</scope>
</reference>
<dbReference type="Pfam" id="PF00211">
    <property type="entry name" value="Guanylate_cyc"/>
    <property type="match status" value="1"/>
</dbReference>
<dbReference type="InterPro" id="IPR001054">
    <property type="entry name" value="A/G_cyclase"/>
</dbReference>
<dbReference type="PANTHER" id="PTHR43081">
    <property type="entry name" value="ADENYLATE CYCLASE, TERMINAL-DIFFERENTIATION SPECIFIC-RELATED"/>
    <property type="match status" value="1"/>
</dbReference>
<dbReference type="SMART" id="SM00044">
    <property type="entry name" value="CYCc"/>
    <property type="match status" value="1"/>
</dbReference>
<evidence type="ECO:0000313" key="4">
    <source>
        <dbReference type="Proteomes" id="UP000249818"/>
    </source>
</evidence>
<evidence type="ECO:0000259" key="2">
    <source>
        <dbReference type="PROSITE" id="PS50125"/>
    </source>
</evidence>